<dbReference type="PANTHER" id="PTHR28088">
    <property type="entry name" value="TRANSCRIPTIONAL ACTIVATOR HAA1-RELATED"/>
    <property type="match status" value="1"/>
</dbReference>
<evidence type="ECO:0000256" key="4">
    <source>
        <dbReference type="ARBA" id="ARBA00023008"/>
    </source>
</evidence>
<dbReference type="InterPro" id="IPR001083">
    <property type="entry name" value="Cu_fist_DNA-bd_dom"/>
</dbReference>
<evidence type="ECO:0000256" key="8">
    <source>
        <dbReference type="SAM" id="MobiDB-lite"/>
    </source>
</evidence>
<evidence type="ECO:0000259" key="9">
    <source>
        <dbReference type="PROSITE" id="PS50073"/>
    </source>
</evidence>
<gene>
    <name evidence="10" type="ORF">ASPSYDRAFT_152689</name>
</gene>
<keyword evidence="11" id="KW-1185">Reference proteome</keyword>
<keyword evidence="2" id="KW-0479">Metal-binding</keyword>
<dbReference type="FunFam" id="3.90.430.10:FF:000001">
    <property type="entry name" value="Copper fist DNA-binding protein"/>
    <property type="match status" value="1"/>
</dbReference>
<feature type="region of interest" description="Disordered" evidence="8">
    <location>
        <begin position="97"/>
        <end position="118"/>
    </location>
</feature>
<keyword evidence="7" id="KW-0539">Nucleus</keyword>
<accession>A0A1L9TET1</accession>
<dbReference type="GO" id="GO:0006878">
    <property type="term" value="P:intracellular copper ion homeostasis"/>
    <property type="evidence" value="ECO:0007669"/>
    <property type="project" value="TreeGrafter"/>
</dbReference>
<keyword evidence="4" id="KW-0186">Copper</keyword>
<dbReference type="GO" id="GO:0005634">
    <property type="term" value="C:nucleus"/>
    <property type="evidence" value="ECO:0007669"/>
    <property type="project" value="UniProtKB-SubCell"/>
</dbReference>
<comment type="subcellular location">
    <subcellularLocation>
        <location evidence="1">Nucleus</location>
    </subcellularLocation>
</comment>
<dbReference type="SUPFAM" id="SSF57879">
    <property type="entry name" value="Zinc domain conserved in yeast copper-regulated transcription factors"/>
    <property type="match status" value="1"/>
</dbReference>
<dbReference type="Proteomes" id="UP000184356">
    <property type="component" value="Unassembled WGS sequence"/>
</dbReference>
<dbReference type="PANTHER" id="PTHR28088:SF5">
    <property type="entry name" value="TRANSCRIPTIONAL ACTIVATOR HAA1-RELATED"/>
    <property type="match status" value="1"/>
</dbReference>
<dbReference type="PROSITE" id="PS50073">
    <property type="entry name" value="COPPER_FIST_2"/>
    <property type="match status" value="1"/>
</dbReference>
<evidence type="ECO:0000313" key="10">
    <source>
        <dbReference type="EMBL" id="OJJ57940.1"/>
    </source>
</evidence>
<dbReference type="Gene3D" id="3.90.430.10">
    <property type="entry name" value="Copper fist DNA-binding domain"/>
    <property type="match status" value="1"/>
</dbReference>
<dbReference type="OrthoDB" id="5600085at2759"/>
<dbReference type="STRING" id="1036612.A0A1L9TET1"/>
<evidence type="ECO:0000313" key="11">
    <source>
        <dbReference type="Proteomes" id="UP000184356"/>
    </source>
</evidence>
<name>A0A1L9TET1_9EURO</name>
<keyword evidence="6" id="KW-0804">Transcription</keyword>
<dbReference type="GO" id="GO:0006879">
    <property type="term" value="P:intracellular iron ion homeostasis"/>
    <property type="evidence" value="ECO:0007669"/>
    <property type="project" value="TreeGrafter"/>
</dbReference>
<dbReference type="InterPro" id="IPR036395">
    <property type="entry name" value="Cu_fist_DNA-bd_dom_sf"/>
</dbReference>
<dbReference type="GO" id="GO:0000978">
    <property type="term" value="F:RNA polymerase II cis-regulatory region sequence-specific DNA binding"/>
    <property type="evidence" value="ECO:0007669"/>
    <property type="project" value="TreeGrafter"/>
</dbReference>
<evidence type="ECO:0000256" key="7">
    <source>
        <dbReference type="ARBA" id="ARBA00023242"/>
    </source>
</evidence>
<dbReference type="EMBL" id="KV878587">
    <property type="protein sequence ID" value="OJJ57940.1"/>
    <property type="molecule type" value="Genomic_DNA"/>
</dbReference>
<dbReference type="GO" id="GO:0045944">
    <property type="term" value="P:positive regulation of transcription by RNA polymerase II"/>
    <property type="evidence" value="ECO:0007669"/>
    <property type="project" value="TreeGrafter"/>
</dbReference>
<dbReference type="PRINTS" id="PR00617">
    <property type="entry name" value="COPPERFIST"/>
</dbReference>
<dbReference type="SMART" id="SM01090">
    <property type="entry name" value="Copper-fist"/>
    <property type="match status" value="1"/>
</dbReference>
<keyword evidence="3" id="KW-0862">Zinc</keyword>
<dbReference type="VEuPathDB" id="FungiDB:ASPSYDRAFT_152689"/>
<evidence type="ECO:0000256" key="2">
    <source>
        <dbReference type="ARBA" id="ARBA00022723"/>
    </source>
</evidence>
<dbReference type="GeneID" id="63758292"/>
<evidence type="ECO:0000256" key="3">
    <source>
        <dbReference type="ARBA" id="ARBA00022833"/>
    </source>
</evidence>
<evidence type="ECO:0000256" key="5">
    <source>
        <dbReference type="ARBA" id="ARBA00023015"/>
    </source>
</evidence>
<keyword evidence="5" id="KW-0805">Transcription regulation</keyword>
<dbReference type="Pfam" id="PF00649">
    <property type="entry name" value="Copper-fist"/>
    <property type="match status" value="1"/>
</dbReference>
<proteinExistence type="predicted"/>
<sequence>MIINGEKWACEACIRGHRAASCSHSERPLTIINKKGRPVSQCPHCRSLRESRSAHVKCGCGSTSRAKKDSDTQNPYPQCGCAHGERCVCALKKDPSPDLVPKPSRPHSTVLEEGNTYPGRSDLIQAEPSESALEFQILDQHTGLQSSSAEDSLPANSVISPAGLSSLTGVPSALAPDYSAPMAFDNFLVHQTVAEDPNLGIPSLSAVDTPTTTAPAGSMTDINSENIYREDMFAATDTQLPPGFTGADPYTTDWEGLYPDLFNLGNAQPLDYVPDVFAPDNFHFPAPSLPNGAGDVEELEASSNHDKTAPWNPRQ</sequence>
<organism evidence="10 11">
    <name type="scientific">Aspergillus sydowii CBS 593.65</name>
    <dbReference type="NCBI Taxonomy" id="1036612"/>
    <lineage>
        <taxon>Eukaryota</taxon>
        <taxon>Fungi</taxon>
        <taxon>Dikarya</taxon>
        <taxon>Ascomycota</taxon>
        <taxon>Pezizomycotina</taxon>
        <taxon>Eurotiomycetes</taxon>
        <taxon>Eurotiomycetidae</taxon>
        <taxon>Eurotiales</taxon>
        <taxon>Aspergillaceae</taxon>
        <taxon>Aspergillus</taxon>
        <taxon>Aspergillus subgen. Nidulantes</taxon>
    </lineage>
</organism>
<evidence type="ECO:0000256" key="6">
    <source>
        <dbReference type="ARBA" id="ARBA00023163"/>
    </source>
</evidence>
<feature type="domain" description="Copper-fist" evidence="9">
    <location>
        <begin position="1"/>
        <end position="39"/>
    </location>
</feature>
<dbReference type="SMART" id="SM00412">
    <property type="entry name" value="Cu_FIST"/>
    <property type="match status" value="1"/>
</dbReference>
<feature type="region of interest" description="Disordered" evidence="8">
    <location>
        <begin position="287"/>
        <end position="315"/>
    </location>
</feature>
<dbReference type="GO" id="GO:0000981">
    <property type="term" value="F:DNA-binding transcription factor activity, RNA polymerase II-specific"/>
    <property type="evidence" value="ECO:0007669"/>
    <property type="project" value="TreeGrafter"/>
</dbReference>
<dbReference type="RefSeq" id="XP_040701746.1">
    <property type="nucleotide sequence ID" value="XM_040842219.1"/>
</dbReference>
<reference evidence="11" key="1">
    <citation type="journal article" date="2017" name="Genome Biol.">
        <title>Comparative genomics reveals high biological diversity and specific adaptations in the industrially and medically important fungal genus Aspergillus.</title>
        <authorList>
            <person name="de Vries R.P."/>
            <person name="Riley R."/>
            <person name="Wiebenga A."/>
            <person name="Aguilar-Osorio G."/>
            <person name="Amillis S."/>
            <person name="Uchima C.A."/>
            <person name="Anderluh G."/>
            <person name="Asadollahi M."/>
            <person name="Askin M."/>
            <person name="Barry K."/>
            <person name="Battaglia E."/>
            <person name="Bayram O."/>
            <person name="Benocci T."/>
            <person name="Braus-Stromeyer S.A."/>
            <person name="Caldana C."/>
            <person name="Canovas D."/>
            <person name="Cerqueira G.C."/>
            <person name="Chen F."/>
            <person name="Chen W."/>
            <person name="Choi C."/>
            <person name="Clum A."/>
            <person name="Dos Santos R.A."/>
            <person name="Damasio A.R."/>
            <person name="Diallinas G."/>
            <person name="Emri T."/>
            <person name="Fekete E."/>
            <person name="Flipphi M."/>
            <person name="Freyberg S."/>
            <person name="Gallo A."/>
            <person name="Gournas C."/>
            <person name="Habgood R."/>
            <person name="Hainaut M."/>
            <person name="Harispe M.L."/>
            <person name="Henrissat B."/>
            <person name="Hilden K.S."/>
            <person name="Hope R."/>
            <person name="Hossain A."/>
            <person name="Karabika E."/>
            <person name="Karaffa L."/>
            <person name="Karanyi Z."/>
            <person name="Krasevec N."/>
            <person name="Kuo A."/>
            <person name="Kusch H."/>
            <person name="LaButti K."/>
            <person name="Lagendijk E.L."/>
            <person name="Lapidus A."/>
            <person name="Levasseur A."/>
            <person name="Lindquist E."/>
            <person name="Lipzen A."/>
            <person name="Logrieco A.F."/>
            <person name="MacCabe A."/>
            <person name="Maekelae M.R."/>
            <person name="Malavazi I."/>
            <person name="Melin P."/>
            <person name="Meyer V."/>
            <person name="Mielnichuk N."/>
            <person name="Miskei M."/>
            <person name="Molnar A.P."/>
            <person name="Mule G."/>
            <person name="Ngan C.Y."/>
            <person name="Orejas M."/>
            <person name="Orosz E."/>
            <person name="Ouedraogo J.P."/>
            <person name="Overkamp K.M."/>
            <person name="Park H.-S."/>
            <person name="Perrone G."/>
            <person name="Piumi F."/>
            <person name="Punt P.J."/>
            <person name="Ram A.F."/>
            <person name="Ramon A."/>
            <person name="Rauscher S."/>
            <person name="Record E."/>
            <person name="Riano-Pachon D.M."/>
            <person name="Robert V."/>
            <person name="Roehrig J."/>
            <person name="Ruller R."/>
            <person name="Salamov A."/>
            <person name="Salih N.S."/>
            <person name="Samson R.A."/>
            <person name="Sandor E."/>
            <person name="Sanguinetti M."/>
            <person name="Schuetze T."/>
            <person name="Sepcic K."/>
            <person name="Shelest E."/>
            <person name="Sherlock G."/>
            <person name="Sophianopoulou V."/>
            <person name="Squina F.M."/>
            <person name="Sun H."/>
            <person name="Susca A."/>
            <person name="Todd R.B."/>
            <person name="Tsang A."/>
            <person name="Unkles S.E."/>
            <person name="van de Wiele N."/>
            <person name="van Rossen-Uffink D."/>
            <person name="Oliveira J.V."/>
            <person name="Vesth T.C."/>
            <person name="Visser J."/>
            <person name="Yu J.-H."/>
            <person name="Zhou M."/>
            <person name="Andersen M.R."/>
            <person name="Archer D.B."/>
            <person name="Baker S.E."/>
            <person name="Benoit I."/>
            <person name="Brakhage A.A."/>
            <person name="Braus G.H."/>
            <person name="Fischer R."/>
            <person name="Frisvad J.C."/>
            <person name="Goldman G.H."/>
            <person name="Houbraken J."/>
            <person name="Oakley B."/>
            <person name="Pocsi I."/>
            <person name="Scazzocchio C."/>
            <person name="Seiboth B."/>
            <person name="vanKuyk P.A."/>
            <person name="Wortman J."/>
            <person name="Dyer P.S."/>
            <person name="Grigoriev I.V."/>
        </authorList>
    </citation>
    <scope>NUCLEOTIDE SEQUENCE [LARGE SCALE GENOMIC DNA]</scope>
    <source>
        <strain evidence="11">CBS 593.65</strain>
    </source>
</reference>
<dbReference type="GO" id="GO:0005507">
    <property type="term" value="F:copper ion binding"/>
    <property type="evidence" value="ECO:0007669"/>
    <property type="project" value="InterPro"/>
</dbReference>
<evidence type="ECO:0000256" key="1">
    <source>
        <dbReference type="ARBA" id="ARBA00004123"/>
    </source>
</evidence>
<protein>
    <recommendedName>
        <fullName evidence="9">Copper-fist domain-containing protein</fullName>
    </recommendedName>
</protein>
<dbReference type="AlphaFoldDB" id="A0A1L9TET1"/>
<dbReference type="InterPro" id="IPR051763">
    <property type="entry name" value="Copper_Homeo_Regul"/>
</dbReference>